<dbReference type="GO" id="GO:0006508">
    <property type="term" value="P:proteolysis"/>
    <property type="evidence" value="ECO:0007669"/>
    <property type="project" value="UniProtKB-KW"/>
</dbReference>
<evidence type="ECO:0000256" key="1">
    <source>
        <dbReference type="ARBA" id="ARBA00010541"/>
    </source>
</evidence>
<dbReference type="SMART" id="SM00228">
    <property type="entry name" value="PDZ"/>
    <property type="match status" value="1"/>
</dbReference>
<evidence type="ECO:0000256" key="2">
    <source>
        <dbReference type="ARBA" id="ARBA00022670"/>
    </source>
</evidence>
<accession>A0A841HXN1</accession>
<evidence type="ECO:0000313" key="8">
    <source>
        <dbReference type="Proteomes" id="UP000569951"/>
    </source>
</evidence>
<dbReference type="InterPro" id="IPR001940">
    <property type="entry name" value="Peptidase_S1C"/>
</dbReference>
<dbReference type="SUPFAM" id="SSF50494">
    <property type="entry name" value="Trypsin-like serine proteases"/>
    <property type="match status" value="1"/>
</dbReference>
<dbReference type="Gene3D" id="2.40.10.10">
    <property type="entry name" value="Trypsin-like serine proteases"/>
    <property type="match status" value="2"/>
</dbReference>
<dbReference type="InterPro" id="IPR036034">
    <property type="entry name" value="PDZ_sf"/>
</dbReference>
<proteinExistence type="inferred from homology"/>
<feature type="domain" description="PDZ" evidence="6">
    <location>
        <begin position="285"/>
        <end position="368"/>
    </location>
</feature>
<dbReference type="Pfam" id="PF13365">
    <property type="entry name" value="Trypsin_2"/>
    <property type="match status" value="1"/>
</dbReference>
<dbReference type="Proteomes" id="UP000569951">
    <property type="component" value="Unassembled WGS sequence"/>
</dbReference>
<dbReference type="InterPro" id="IPR043504">
    <property type="entry name" value="Peptidase_S1_PA_chymotrypsin"/>
</dbReference>
<dbReference type="InterPro" id="IPR001478">
    <property type="entry name" value="PDZ"/>
</dbReference>
<dbReference type="EMBL" id="JACHHG010000005">
    <property type="protein sequence ID" value="MBB6098291.1"/>
    <property type="molecule type" value="Genomic_DNA"/>
</dbReference>
<dbReference type="InterPro" id="IPR051201">
    <property type="entry name" value="Chloro_Bact_Ser_Proteases"/>
</dbReference>
<feature type="region of interest" description="Disordered" evidence="4">
    <location>
        <begin position="31"/>
        <end position="50"/>
    </location>
</feature>
<evidence type="ECO:0000259" key="6">
    <source>
        <dbReference type="SMART" id="SM00228"/>
    </source>
</evidence>
<dbReference type="PRINTS" id="PR00834">
    <property type="entry name" value="PROTEASES2C"/>
</dbReference>
<organism evidence="7 8">
    <name type="scientific">Deinobacterium chartae</name>
    <dbReference type="NCBI Taxonomy" id="521158"/>
    <lineage>
        <taxon>Bacteria</taxon>
        <taxon>Thermotogati</taxon>
        <taxon>Deinococcota</taxon>
        <taxon>Deinococci</taxon>
        <taxon>Deinococcales</taxon>
        <taxon>Deinococcaceae</taxon>
        <taxon>Deinobacterium</taxon>
    </lineage>
</organism>
<keyword evidence="3" id="KW-0378">Hydrolase</keyword>
<dbReference type="Gene3D" id="2.30.42.10">
    <property type="match status" value="1"/>
</dbReference>
<keyword evidence="8" id="KW-1185">Reference proteome</keyword>
<dbReference type="GO" id="GO:0004252">
    <property type="term" value="F:serine-type endopeptidase activity"/>
    <property type="evidence" value="ECO:0007669"/>
    <property type="project" value="InterPro"/>
</dbReference>
<dbReference type="AlphaFoldDB" id="A0A841HXN1"/>
<dbReference type="PANTHER" id="PTHR43343:SF3">
    <property type="entry name" value="PROTEASE DO-LIKE 8, CHLOROPLASTIC"/>
    <property type="match status" value="1"/>
</dbReference>
<dbReference type="Pfam" id="PF13180">
    <property type="entry name" value="PDZ_2"/>
    <property type="match status" value="1"/>
</dbReference>
<comment type="similarity">
    <text evidence="1">Belongs to the peptidase S1C family.</text>
</comment>
<evidence type="ECO:0000256" key="3">
    <source>
        <dbReference type="ARBA" id="ARBA00022801"/>
    </source>
</evidence>
<protein>
    <submittedName>
        <fullName evidence="7">S1-C subfamily serine protease</fullName>
    </submittedName>
</protein>
<keyword evidence="2 7" id="KW-0645">Protease</keyword>
<comment type="caution">
    <text evidence="7">The sequence shown here is derived from an EMBL/GenBank/DDBJ whole genome shotgun (WGS) entry which is preliminary data.</text>
</comment>
<dbReference type="SUPFAM" id="SSF50156">
    <property type="entry name" value="PDZ domain-like"/>
    <property type="match status" value="1"/>
</dbReference>
<gene>
    <name evidence="7" type="ORF">HNR42_001716</name>
</gene>
<dbReference type="RefSeq" id="WP_183986548.1">
    <property type="nucleotide sequence ID" value="NZ_JACHHG010000005.1"/>
</dbReference>
<feature type="signal peptide" evidence="5">
    <location>
        <begin position="1"/>
        <end position="30"/>
    </location>
</feature>
<sequence>MGNNLAGRALRALTLSLTGLVLLTSPLAGAQPAPVQTPQAQAPQNQRQAPQRNIGVASLSEANAALFRKAQPATFRLEHRSITDSNTPDGIGTGFFITKDGLALTAYHVVEGARVLSARTLSGERYPVEVVGFDAQADLAVVQVKASRNVPFLPLAASTPKVGQLALAIGNSRGQLLQPKQGRLLRLEVAADRADFPSGTLELDAPLAPGDSGGPILSESGEVIGVVSYIRLDDRERLRSYAIPVGSQNALLQELRAGTKRDVPALGITASNVLANIRFLPEAFPKLGLGPKPGAIFDGLAPNGPAARAGLRPVVPISEGDEDTPPQLRGDVITALNGKTVRSFEELVARVREHKVGETVKLTVQRGNQTVEISVQLEARAQVAF</sequence>
<reference evidence="7 8" key="1">
    <citation type="submission" date="2020-08" db="EMBL/GenBank/DDBJ databases">
        <title>Genomic Encyclopedia of Type Strains, Phase IV (KMG-IV): sequencing the most valuable type-strain genomes for metagenomic binning, comparative biology and taxonomic classification.</title>
        <authorList>
            <person name="Goeker M."/>
        </authorList>
    </citation>
    <scope>NUCLEOTIDE SEQUENCE [LARGE SCALE GENOMIC DNA]</scope>
    <source>
        <strain evidence="7 8">DSM 21458</strain>
    </source>
</reference>
<evidence type="ECO:0000256" key="4">
    <source>
        <dbReference type="SAM" id="MobiDB-lite"/>
    </source>
</evidence>
<evidence type="ECO:0000256" key="5">
    <source>
        <dbReference type="SAM" id="SignalP"/>
    </source>
</evidence>
<name>A0A841HXN1_9DEIO</name>
<dbReference type="InterPro" id="IPR009003">
    <property type="entry name" value="Peptidase_S1_PA"/>
</dbReference>
<evidence type="ECO:0000313" key="7">
    <source>
        <dbReference type="EMBL" id="MBB6098291.1"/>
    </source>
</evidence>
<feature type="chain" id="PRO_5032352644" evidence="5">
    <location>
        <begin position="31"/>
        <end position="385"/>
    </location>
</feature>
<dbReference type="PANTHER" id="PTHR43343">
    <property type="entry name" value="PEPTIDASE S12"/>
    <property type="match status" value="1"/>
</dbReference>
<keyword evidence="5" id="KW-0732">Signal</keyword>